<name>A0A842JBU6_9BACT</name>
<sequence>MNNVYILRVNSADNNKATSGEQWSFYGDSMLISRFGDFRTELNLPLRVINKVKFTTLFIL</sequence>
<protein>
    <submittedName>
        <fullName evidence="1">Uncharacterized protein</fullName>
    </submittedName>
</protein>
<dbReference type="RefSeq" id="WP_185898503.1">
    <property type="nucleotide sequence ID" value="NZ_JACLZK010000002.1"/>
</dbReference>
<accession>A0A842JBU6</accession>
<organism evidence="1 2">
    <name type="scientific">Campylobacter massiliensis</name>
    <dbReference type="NCBI Taxonomy" id="2762557"/>
    <lineage>
        <taxon>Bacteria</taxon>
        <taxon>Pseudomonadati</taxon>
        <taxon>Campylobacterota</taxon>
        <taxon>Epsilonproteobacteria</taxon>
        <taxon>Campylobacterales</taxon>
        <taxon>Campylobacteraceae</taxon>
        <taxon>Campylobacter</taxon>
    </lineage>
</organism>
<gene>
    <name evidence="1" type="ORF">H7R39_06530</name>
</gene>
<dbReference type="Proteomes" id="UP000552683">
    <property type="component" value="Unassembled WGS sequence"/>
</dbReference>
<comment type="caution">
    <text evidence="1">The sequence shown here is derived from an EMBL/GenBank/DDBJ whole genome shotgun (WGS) entry which is preliminary data.</text>
</comment>
<dbReference type="AlphaFoldDB" id="A0A842JBU6"/>
<proteinExistence type="predicted"/>
<reference evidence="1 2" key="1">
    <citation type="submission" date="2020-08" db="EMBL/GenBank/DDBJ databases">
        <title>Complete genome and description of Campylobacter massiliensis Marseille-Q3452 sp. nov.</title>
        <authorList>
            <person name="Antezack A."/>
        </authorList>
    </citation>
    <scope>NUCLEOTIDE SEQUENCE [LARGE SCALE GENOMIC DNA]</scope>
    <source>
        <strain evidence="1 2">Marseille-Q3452</strain>
    </source>
</reference>
<evidence type="ECO:0000313" key="1">
    <source>
        <dbReference type="EMBL" id="MBC2882913.1"/>
    </source>
</evidence>
<evidence type="ECO:0000313" key="2">
    <source>
        <dbReference type="Proteomes" id="UP000552683"/>
    </source>
</evidence>
<keyword evidence="2" id="KW-1185">Reference proteome</keyword>
<dbReference type="EMBL" id="JACLZK010000002">
    <property type="protein sequence ID" value="MBC2882913.1"/>
    <property type="molecule type" value="Genomic_DNA"/>
</dbReference>